<feature type="compositionally biased region" description="Low complexity" evidence="1">
    <location>
        <begin position="475"/>
        <end position="484"/>
    </location>
</feature>
<reference evidence="5" key="1">
    <citation type="submission" date="2020-10" db="EMBL/GenBank/DDBJ databases">
        <title>Diversity and distribution of actinomycetes associated with coral in the coast of Hainan.</title>
        <authorList>
            <person name="Li F."/>
        </authorList>
    </citation>
    <scope>NUCLEOTIDE SEQUENCE</scope>
    <source>
        <strain evidence="5">HNM0983</strain>
    </source>
</reference>
<dbReference type="Gene3D" id="3.90.420.10">
    <property type="entry name" value="Oxidoreductase, molybdopterin-binding domain"/>
    <property type="match status" value="1"/>
</dbReference>
<feature type="transmembrane region" description="Helical" evidence="2">
    <location>
        <begin position="152"/>
        <end position="174"/>
    </location>
</feature>
<dbReference type="PANTHER" id="PTHR19372:SF7">
    <property type="entry name" value="SULFITE OXIDASE, MITOCHONDRIAL"/>
    <property type="match status" value="1"/>
</dbReference>
<feature type="compositionally biased region" description="Basic and acidic residues" evidence="1">
    <location>
        <begin position="463"/>
        <end position="474"/>
    </location>
</feature>
<dbReference type="Pfam" id="PF00174">
    <property type="entry name" value="Oxidored_molyb"/>
    <property type="match status" value="1"/>
</dbReference>
<dbReference type="InterPro" id="IPR014756">
    <property type="entry name" value="Ig_E-set"/>
</dbReference>
<evidence type="ECO:0000256" key="2">
    <source>
        <dbReference type="SAM" id="Phobius"/>
    </source>
</evidence>
<evidence type="ECO:0000313" key="6">
    <source>
        <dbReference type="Proteomes" id="UP000598360"/>
    </source>
</evidence>
<dbReference type="RefSeq" id="WP_193927308.1">
    <property type="nucleotide sequence ID" value="NZ_JADEYC010000008.1"/>
</dbReference>
<dbReference type="InterPro" id="IPR000572">
    <property type="entry name" value="OxRdtase_Mopterin-bd_dom"/>
</dbReference>
<feature type="transmembrane region" description="Helical" evidence="2">
    <location>
        <begin position="67"/>
        <end position="87"/>
    </location>
</feature>
<dbReference type="GO" id="GO:0006790">
    <property type="term" value="P:sulfur compound metabolic process"/>
    <property type="evidence" value="ECO:0007669"/>
    <property type="project" value="TreeGrafter"/>
</dbReference>
<dbReference type="EMBL" id="JADEYC010000008">
    <property type="protein sequence ID" value="MBE9373850.1"/>
    <property type="molecule type" value="Genomic_DNA"/>
</dbReference>
<keyword evidence="2" id="KW-1133">Transmembrane helix</keyword>
<keyword evidence="3" id="KW-0732">Signal</keyword>
<evidence type="ECO:0000313" key="5">
    <source>
        <dbReference type="EMBL" id="MBE9373850.1"/>
    </source>
</evidence>
<feature type="domain" description="Oxidoreductase molybdopterin-binding" evidence="4">
    <location>
        <begin position="226"/>
        <end position="379"/>
    </location>
</feature>
<dbReference type="PANTHER" id="PTHR19372">
    <property type="entry name" value="SULFITE REDUCTASE"/>
    <property type="match status" value="1"/>
</dbReference>
<feature type="region of interest" description="Disordered" evidence="1">
    <location>
        <begin position="463"/>
        <end position="491"/>
    </location>
</feature>
<evidence type="ECO:0000256" key="1">
    <source>
        <dbReference type="SAM" id="MobiDB-lite"/>
    </source>
</evidence>
<feature type="signal peptide" evidence="3">
    <location>
        <begin position="1"/>
        <end position="27"/>
    </location>
</feature>
<dbReference type="GO" id="GO:0020037">
    <property type="term" value="F:heme binding"/>
    <property type="evidence" value="ECO:0007669"/>
    <property type="project" value="TreeGrafter"/>
</dbReference>
<protein>
    <submittedName>
        <fullName evidence="5">Molybdopterin-dependent oxidoreductase</fullName>
    </submittedName>
</protein>
<dbReference type="Proteomes" id="UP000598360">
    <property type="component" value="Unassembled WGS sequence"/>
</dbReference>
<feature type="transmembrane region" description="Helical" evidence="2">
    <location>
        <begin position="94"/>
        <end position="112"/>
    </location>
</feature>
<keyword evidence="6" id="KW-1185">Reference proteome</keyword>
<dbReference type="GO" id="GO:0008482">
    <property type="term" value="F:sulfite oxidase activity"/>
    <property type="evidence" value="ECO:0007669"/>
    <property type="project" value="TreeGrafter"/>
</dbReference>
<dbReference type="Gene3D" id="2.60.40.650">
    <property type="match status" value="1"/>
</dbReference>
<organism evidence="5 6">
    <name type="scientific">Saccharopolyspora montiporae</name>
    <dbReference type="NCBI Taxonomy" id="2781240"/>
    <lineage>
        <taxon>Bacteria</taxon>
        <taxon>Bacillati</taxon>
        <taxon>Actinomycetota</taxon>
        <taxon>Actinomycetes</taxon>
        <taxon>Pseudonocardiales</taxon>
        <taxon>Pseudonocardiaceae</taxon>
        <taxon>Saccharopolyspora</taxon>
    </lineage>
</organism>
<evidence type="ECO:0000259" key="4">
    <source>
        <dbReference type="Pfam" id="PF00174"/>
    </source>
</evidence>
<evidence type="ECO:0000256" key="3">
    <source>
        <dbReference type="SAM" id="SignalP"/>
    </source>
</evidence>
<dbReference type="SUPFAM" id="SSF56524">
    <property type="entry name" value="Oxidoreductase molybdopterin-binding domain"/>
    <property type="match status" value="1"/>
</dbReference>
<dbReference type="GO" id="GO:0043546">
    <property type="term" value="F:molybdopterin cofactor binding"/>
    <property type="evidence" value="ECO:0007669"/>
    <property type="project" value="TreeGrafter"/>
</dbReference>
<feature type="transmembrane region" description="Helical" evidence="2">
    <location>
        <begin position="118"/>
        <end position="140"/>
    </location>
</feature>
<keyword evidence="2" id="KW-0472">Membrane</keyword>
<keyword evidence="2" id="KW-0812">Transmembrane</keyword>
<dbReference type="InterPro" id="IPR036374">
    <property type="entry name" value="OxRdtase_Mopterin-bd_sf"/>
</dbReference>
<feature type="chain" id="PRO_5038048780" evidence="3">
    <location>
        <begin position="28"/>
        <end position="501"/>
    </location>
</feature>
<comment type="caution">
    <text evidence="5">The sequence shown here is derived from an EMBL/GenBank/DDBJ whole genome shotgun (WGS) entry which is preliminary data.</text>
</comment>
<name>A0A929FYU7_9PSEU</name>
<dbReference type="AlphaFoldDB" id="A0A929FYU7"/>
<proteinExistence type="predicted"/>
<gene>
    <name evidence="5" type="ORF">IQ251_05240</name>
</gene>
<dbReference type="SUPFAM" id="SSF81296">
    <property type="entry name" value="E set domains"/>
    <property type="match status" value="1"/>
</dbReference>
<sequence>MRRHPGRRALSGVLAAAVALAAGHLLAATTAPNASPFLAVGSSAIDLAPRPLKEFAVRQFGEQDKTVLLAGMAVTVLVLAAAAGLLSRRGPLPGVVLITGFGLLGSVAAATRPDLGPLGVLPSLLATGIGVLAFTVLVRGQRRDCGDRGRRDFLLSAGALGAGAVVLGTAGTLASSTGTAARTADRALRERIPPLTPARSGTDFARLGTPRFHTRNADFYRVDTALTVPRLDAGSWRLRVHGMVERERDIDLADLLRRPRETVPITMTCVSNEVGGPYVSTAEFTGVPIADVLAEAGVLPGAEQLFSTSSDGYTAGTPLDAVTDPARPALLAYGMNGEPLPAEHGYPVRMVTSGLYGYLSATKWLVDLKLTTFDEVTYWEERGWAEHAPIKTQSRIDRPRPFDALAAGRTTVAGVAWAQPHGIRQVEVSVDDGPWRSADLSAEVSGHTWRMWRIEVDLPPGGHEIRSRATDRTGRTQTRWRQGTVPDGATGHHSVFCTARN</sequence>
<accession>A0A929FYU7</accession>